<dbReference type="Gene3D" id="3.40.50.850">
    <property type="entry name" value="Isochorismatase-like"/>
    <property type="match status" value="1"/>
</dbReference>
<dbReference type="PANTHER" id="PTHR43540:SF16">
    <property type="entry name" value="ISOCHORISMATASE-LIKE DOMAIN-CONTAINING PROTEIN"/>
    <property type="match status" value="1"/>
</dbReference>
<dbReference type="InterPro" id="IPR050272">
    <property type="entry name" value="Isochorismatase-like_hydrls"/>
</dbReference>
<dbReference type="CDD" id="cd00431">
    <property type="entry name" value="cysteine_hydrolases"/>
    <property type="match status" value="1"/>
</dbReference>
<proteinExistence type="predicted"/>
<dbReference type="SUPFAM" id="SSF52499">
    <property type="entry name" value="Isochorismatase-like hydrolases"/>
    <property type="match status" value="1"/>
</dbReference>
<dbReference type="InterPro" id="IPR000868">
    <property type="entry name" value="Isochorismatase-like_dom"/>
</dbReference>
<comment type="caution">
    <text evidence="3">The sequence shown here is derived from an EMBL/GenBank/DDBJ whole genome shotgun (WGS) entry which is preliminary data.</text>
</comment>
<keyword evidence="1 3" id="KW-0378">Hydrolase</keyword>
<evidence type="ECO:0000256" key="1">
    <source>
        <dbReference type="ARBA" id="ARBA00022801"/>
    </source>
</evidence>
<sequence length="202" mass="21657">MSDLSKSALLLIGYQNDYFAEDGILHSVIEESAAVTGALANTLNLLDQAGHEFGLVISTPIIFTENYEELADAVGILQTIKEVGAFKAGATGSQTIPQLKKYETIIKEIPGKRGLNAFSNTDLEATLRSNGIEELVLAGAVTSVCIDSTGRHAADRGFNVSILSDCTSGRTTFEQEFYCDTIFPLYAKVIAHKALLEPAPVI</sequence>
<organism evidence="3 4">
    <name type="scientific">Spongiibacter thalassae</name>
    <dbReference type="NCBI Taxonomy" id="2721624"/>
    <lineage>
        <taxon>Bacteria</taxon>
        <taxon>Pseudomonadati</taxon>
        <taxon>Pseudomonadota</taxon>
        <taxon>Gammaproteobacteria</taxon>
        <taxon>Cellvibrionales</taxon>
        <taxon>Spongiibacteraceae</taxon>
        <taxon>Spongiibacter</taxon>
    </lineage>
</organism>
<dbReference type="EMBL" id="JAAWWK010000007">
    <property type="protein sequence ID" value="NKI19355.1"/>
    <property type="molecule type" value="Genomic_DNA"/>
</dbReference>
<evidence type="ECO:0000313" key="4">
    <source>
        <dbReference type="Proteomes" id="UP000765845"/>
    </source>
</evidence>
<dbReference type="Proteomes" id="UP000765845">
    <property type="component" value="Unassembled WGS sequence"/>
</dbReference>
<protein>
    <submittedName>
        <fullName evidence="3">Cysteine hydrolase</fullName>
    </submittedName>
</protein>
<dbReference type="RefSeq" id="WP_168451873.1">
    <property type="nucleotide sequence ID" value="NZ_JAAWWK010000007.1"/>
</dbReference>
<dbReference type="InterPro" id="IPR036380">
    <property type="entry name" value="Isochorismatase-like_sf"/>
</dbReference>
<evidence type="ECO:0000259" key="2">
    <source>
        <dbReference type="Pfam" id="PF00857"/>
    </source>
</evidence>
<dbReference type="PANTHER" id="PTHR43540">
    <property type="entry name" value="PEROXYUREIDOACRYLATE/UREIDOACRYLATE AMIDOHYDROLASE-RELATED"/>
    <property type="match status" value="1"/>
</dbReference>
<dbReference type="GO" id="GO:0016787">
    <property type="term" value="F:hydrolase activity"/>
    <property type="evidence" value="ECO:0007669"/>
    <property type="project" value="UniProtKB-KW"/>
</dbReference>
<evidence type="ECO:0000313" key="3">
    <source>
        <dbReference type="EMBL" id="NKI19355.1"/>
    </source>
</evidence>
<gene>
    <name evidence="3" type="ORF">HCU74_18265</name>
</gene>
<reference evidence="3 4" key="1">
    <citation type="submission" date="2020-04" db="EMBL/GenBank/DDBJ databases">
        <authorList>
            <person name="Yoon J."/>
        </authorList>
    </citation>
    <scope>NUCLEOTIDE SEQUENCE [LARGE SCALE GENOMIC DNA]</scope>
    <source>
        <strain evidence="3 4">KMU-166</strain>
    </source>
</reference>
<dbReference type="Pfam" id="PF00857">
    <property type="entry name" value="Isochorismatase"/>
    <property type="match status" value="1"/>
</dbReference>
<feature type="domain" description="Isochorismatase-like" evidence="2">
    <location>
        <begin position="7"/>
        <end position="192"/>
    </location>
</feature>
<name>A0ABX1GJD5_9GAMM</name>
<keyword evidence="4" id="KW-1185">Reference proteome</keyword>
<accession>A0ABX1GJD5</accession>